<name>A0AAV4LG13_9BACL</name>
<dbReference type="PIRSF" id="PIRSF038896">
    <property type="entry name" value="NAPE-PLD"/>
    <property type="match status" value="1"/>
</dbReference>
<feature type="domain" description="Metallo-beta-lactamase" evidence="1">
    <location>
        <begin position="75"/>
        <end position="261"/>
    </location>
</feature>
<dbReference type="PANTHER" id="PTHR15032">
    <property type="entry name" value="N-ACYL-PHOSPHATIDYLETHANOLAMINE-HYDROLYZING PHOSPHOLIPASE D"/>
    <property type="match status" value="1"/>
</dbReference>
<dbReference type="PANTHER" id="PTHR15032:SF36">
    <property type="entry name" value="METALLO-BETA-LACTAMASE DOMAIN-CONTAINING PROTEIN"/>
    <property type="match status" value="1"/>
</dbReference>
<dbReference type="GO" id="GO:0008270">
    <property type="term" value="F:zinc ion binding"/>
    <property type="evidence" value="ECO:0007669"/>
    <property type="project" value="InterPro"/>
</dbReference>
<dbReference type="GO" id="GO:0005737">
    <property type="term" value="C:cytoplasm"/>
    <property type="evidence" value="ECO:0007669"/>
    <property type="project" value="TreeGrafter"/>
</dbReference>
<gene>
    <name evidence="2" type="ORF">DNHGIG_19560</name>
</gene>
<evidence type="ECO:0000259" key="1">
    <source>
        <dbReference type="Pfam" id="PF12706"/>
    </source>
</evidence>
<keyword evidence="3" id="KW-1185">Reference proteome</keyword>
<dbReference type="Gene3D" id="3.60.15.10">
    <property type="entry name" value="Ribonuclease Z/Hydroxyacylglutathione hydrolase-like"/>
    <property type="match status" value="1"/>
</dbReference>
<dbReference type="SUPFAM" id="SSF56281">
    <property type="entry name" value="Metallo-hydrolase/oxidoreductase"/>
    <property type="match status" value="1"/>
</dbReference>
<comment type="caution">
    <text evidence="2">The sequence shown here is derived from an EMBL/GenBank/DDBJ whole genome shotgun (WGS) entry which is preliminary data.</text>
</comment>
<dbReference type="GO" id="GO:0070290">
    <property type="term" value="F:N-acylphosphatidylethanolamine-specific phospholipase D activity"/>
    <property type="evidence" value="ECO:0007669"/>
    <property type="project" value="InterPro"/>
</dbReference>
<organism evidence="2 3">
    <name type="scientific">Collibacillus ludicampi</name>
    <dbReference type="NCBI Taxonomy" id="2771369"/>
    <lineage>
        <taxon>Bacteria</taxon>
        <taxon>Bacillati</taxon>
        <taxon>Bacillota</taxon>
        <taxon>Bacilli</taxon>
        <taxon>Bacillales</taxon>
        <taxon>Alicyclobacillaceae</taxon>
        <taxon>Collibacillus</taxon>
    </lineage>
</organism>
<dbReference type="InterPro" id="IPR024884">
    <property type="entry name" value="NAPE-PLD"/>
</dbReference>
<dbReference type="AlphaFoldDB" id="A0AAV4LG13"/>
<accession>A0AAV4LG13</accession>
<dbReference type="InterPro" id="IPR001279">
    <property type="entry name" value="Metallo-B-lactamas"/>
</dbReference>
<sequence length="317" mass="37180">MRKRYENLDGVTTDKTFRDFLKWRRDRRHKLKQDTYEIEQEPHPLVSYLQKNREDTTITWVGHSTFLIQMNGLSILTDPEWAKRMGLEKRLTPPGLPLDELPNIDVVLISHSHYDHLHYGTLKRLNGDFQLLVPIGLKRKMEAKGFSRVAELDWWEHYRMGDILFHFVPAQHWSKRTLNDTNTSLWGGFVIEGEQTVYFAGDSGYFRGFREIGQRYEIDYALMPIGAYEPEWLLSVQHVNPEQAVRAYLDVGAKYFIPMHYGTFRLGDETPQEALARLRAEWNRLRLDPAGLYILKIGSTIVWSPSKSESTIYPYTK</sequence>
<dbReference type="Proteomes" id="UP001057291">
    <property type="component" value="Unassembled WGS sequence"/>
</dbReference>
<dbReference type="RefSeq" id="WP_282199513.1">
    <property type="nucleotide sequence ID" value="NZ_BOQE01000001.1"/>
</dbReference>
<protein>
    <submittedName>
        <fullName evidence="2">Membrane protein</fullName>
    </submittedName>
</protein>
<dbReference type="Pfam" id="PF12706">
    <property type="entry name" value="Lactamase_B_2"/>
    <property type="match status" value="1"/>
</dbReference>
<dbReference type="InterPro" id="IPR036866">
    <property type="entry name" value="RibonucZ/Hydroxyglut_hydro"/>
</dbReference>
<proteinExistence type="predicted"/>
<dbReference type="EMBL" id="BOQE01000001">
    <property type="protein sequence ID" value="GIM46407.1"/>
    <property type="molecule type" value="Genomic_DNA"/>
</dbReference>
<evidence type="ECO:0000313" key="3">
    <source>
        <dbReference type="Proteomes" id="UP001057291"/>
    </source>
</evidence>
<evidence type="ECO:0000313" key="2">
    <source>
        <dbReference type="EMBL" id="GIM46407.1"/>
    </source>
</evidence>
<reference evidence="2" key="1">
    <citation type="journal article" date="2023" name="Int. J. Syst. Evol. Microbiol.">
        <title>Collibacillus ludicampi gen. nov., sp. nov., a new soil bacterium of the family Alicyclobacillaceae.</title>
        <authorList>
            <person name="Jojima T."/>
            <person name="Ioku Y."/>
            <person name="Fukuta Y."/>
            <person name="Shirasaka N."/>
            <person name="Matsumura Y."/>
            <person name="Mori M."/>
        </authorList>
    </citation>
    <scope>NUCLEOTIDE SEQUENCE</scope>
    <source>
        <strain evidence="2">TP075</strain>
    </source>
</reference>